<evidence type="ECO:0000313" key="3">
    <source>
        <dbReference type="Proteomes" id="UP000027222"/>
    </source>
</evidence>
<dbReference type="InterPro" id="IPR059179">
    <property type="entry name" value="MLKL-like_MCAfunc"/>
</dbReference>
<feature type="region of interest" description="Disordered" evidence="1">
    <location>
        <begin position="1"/>
        <end position="24"/>
    </location>
</feature>
<feature type="region of interest" description="Disordered" evidence="1">
    <location>
        <begin position="239"/>
        <end position="311"/>
    </location>
</feature>
<dbReference type="HOGENOM" id="CLU_709894_0_0_1"/>
<proteinExistence type="predicted"/>
<accession>A0A067TSC2</accession>
<feature type="compositionally biased region" description="Basic and acidic residues" evidence="1">
    <location>
        <begin position="239"/>
        <end position="276"/>
    </location>
</feature>
<dbReference type="STRING" id="685588.A0A067TSC2"/>
<feature type="compositionally biased region" description="Polar residues" evidence="1">
    <location>
        <begin position="364"/>
        <end position="377"/>
    </location>
</feature>
<gene>
    <name evidence="2" type="ORF">GALMADRAFT_235357</name>
</gene>
<feature type="compositionally biased region" description="Basic and acidic residues" evidence="1">
    <location>
        <begin position="386"/>
        <end position="395"/>
    </location>
</feature>
<dbReference type="EMBL" id="KL142367">
    <property type="protein sequence ID" value="KDR86120.1"/>
    <property type="molecule type" value="Genomic_DNA"/>
</dbReference>
<feature type="compositionally biased region" description="Pro residues" evidence="1">
    <location>
        <begin position="291"/>
        <end position="311"/>
    </location>
</feature>
<feature type="region of interest" description="Disordered" evidence="1">
    <location>
        <begin position="364"/>
        <end position="395"/>
    </location>
</feature>
<protein>
    <submittedName>
        <fullName evidence="2">Uncharacterized protein</fullName>
    </submittedName>
</protein>
<dbReference type="CDD" id="cd21037">
    <property type="entry name" value="MLKL_NTD"/>
    <property type="match status" value="1"/>
</dbReference>
<name>A0A067TSC2_GALM3</name>
<organism evidence="2 3">
    <name type="scientific">Galerina marginata (strain CBS 339.88)</name>
    <dbReference type="NCBI Taxonomy" id="685588"/>
    <lineage>
        <taxon>Eukaryota</taxon>
        <taxon>Fungi</taxon>
        <taxon>Dikarya</taxon>
        <taxon>Basidiomycota</taxon>
        <taxon>Agaricomycotina</taxon>
        <taxon>Agaricomycetes</taxon>
        <taxon>Agaricomycetidae</taxon>
        <taxon>Agaricales</taxon>
        <taxon>Agaricineae</taxon>
        <taxon>Strophariaceae</taxon>
        <taxon>Galerina</taxon>
    </lineage>
</organism>
<evidence type="ECO:0000256" key="1">
    <source>
        <dbReference type="SAM" id="MobiDB-lite"/>
    </source>
</evidence>
<dbReference type="Proteomes" id="UP000027222">
    <property type="component" value="Unassembled WGS sequence"/>
</dbReference>
<evidence type="ECO:0000313" key="2">
    <source>
        <dbReference type="EMBL" id="KDR86120.1"/>
    </source>
</evidence>
<sequence length="395" mass="44724">MTLHPSFPQPNLNQGNLAWSPTETPNRTARVDYAIEASRLVTETLQNIGNMSGLPILNEAAGIALRIFAIVQDIRSRNQDFTDLANDACGLVYTIVIECQAMMKDGQQISSRVQTHIATLSGNLAEIEKFAKRKLKRGAVKKLIYHSKDLDEITRFRALLRQSLDIFGIQSSLSIQQNLQLVLKKLENQSNQLSSAQERQRLAEEEMATRLEIIRIQEEDREAERLEALRRSERERLERLEREEKRRRSAERAERQKKEEEESLRRLKADSVHFPEEPASLRPPRIKRTPSPQPIPYAHPHPQHGFPPPSSPYVHPGYPIYGGSPYHLVPPISPPGVYGISNISGSAISLGMAPVQNWNSGNVNNTTIENVGNNYSGRRSPRRPARRNDSESDED</sequence>
<dbReference type="OrthoDB" id="192148at2759"/>
<reference evidence="3" key="1">
    <citation type="journal article" date="2014" name="Proc. Natl. Acad. Sci. U.S.A.">
        <title>Extensive sampling of basidiomycete genomes demonstrates inadequacy of the white-rot/brown-rot paradigm for wood decay fungi.</title>
        <authorList>
            <person name="Riley R."/>
            <person name="Salamov A.A."/>
            <person name="Brown D.W."/>
            <person name="Nagy L.G."/>
            <person name="Floudas D."/>
            <person name="Held B.W."/>
            <person name="Levasseur A."/>
            <person name="Lombard V."/>
            <person name="Morin E."/>
            <person name="Otillar R."/>
            <person name="Lindquist E.A."/>
            <person name="Sun H."/>
            <person name="LaButti K.M."/>
            <person name="Schmutz J."/>
            <person name="Jabbour D."/>
            <person name="Luo H."/>
            <person name="Baker S.E."/>
            <person name="Pisabarro A.G."/>
            <person name="Walton J.D."/>
            <person name="Blanchette R.A."/>
            <person name="Henrissat B."/>
            <person name="Martin F."/>
            <person name="Cullen D."/>
            <person name="Hibbett D.S."/>
            <person name="Grigoriev I.V."/>
        </authorList>
    </citation>
    <scope>NUCLEOTIDE SEQUENCE [LARGE SCALE GENOMIC DNA]</scope>
    <source>
        <strain evidence="3">CBS 339.88</strain>
    </source>
</reference>
<feature type="compositionally biased region" description="Polar residues" evidence="1">
    <location>
        <begin position="9"/>
        <end position="24"/>
    </location>
</feature>
<keyword evidence="3" id="KW-1185">Reference proteome</keyword>
<dbReference type="AlphaFoldDB" id="A0A067TSC2"/>